<comment type="caution">
    <text evidence="1">The sequence shown here is derived from an EMBL/GenBank/DDBJ whole genome shotgun (WGS) entry which is preliminary data.</text>
</comment>
<keyword evidence="2" id="KW-1185">Reference proteome</keyword>
<accession>A0A370TS78</accession>
<dbReference type="Proteomes" id="UP000254866">
    <property type="component" value="Unassembled WGS sequence"/>
</dbReference>
<dbReference type="GeneID" id="43595576"/>
<evidence type="ECO:0000313" key="1">
    <source>
        <dbReference type="EMBL" id="RDL38387.1"/>
    </source>
</evidence>
<evidence type="ECO:0000313" key="2">
    <source>
        <dbReference type="Proteomes" id="UP000254866"/>
    </source>
</evidence>
<dbReference type="RefSeq" id="XP_031871043.1">
    <property type="nucleotide sequence ID" value="XM_032011350.1"/>
</dbReference>
<sequence>MEPIPLRALTVLLNYEFMVSDPRFHGVRFLLSSVADATTLPTIKGRIPDLFKNLPATIRKQSLNQFVTFEEPLPADIASTTILIHPDAAPSVQALTFAQRELIYHETHSSDGCLKAIALFQFFFDLCSPGQKLSIQLTNEFISERNANSQGPQEPTIVDIHARDVLKFISKGPKLHSIVALPPTKVLINGSRENEPHAVLQFYSPRDLHHFIVDMTRMQYGEAGRRNLFLGNRP</sequence>
<protein>
    <submittedName>
        <fullName evidence="1">Uncharacterized protein</fullName>
    </submittedName>
</protein>
<proteinExistence type="predicted"/>
<dbReference type="AlphaFoldDB" id="A0A370TS78"/>
<dbReference type="OrthoDB" id="432970at2759"/>
<dbReference type="EMBL" id="NPIC01000002">
    <property type="protein sequence ID" value="RDL38387.1"/>
    <property type="molecule type" value="Genomic_DNA"/>
</dbReference>
<name>A0A370TS78_9HELO</name>
<organism evidence="1 2">
    <name type="scientific">Venustampulla echinocandica</name>
    <dbReference type="NCBI Taxonomy" id="2656787"/>
    <lineage>
        <taxon>Eukaryota</taxon>
        <taxon>Fungi</taxon>
        <taxon>Dikarya</taxon>
        <taxon>Ascomycota</taxon>
        <taxon>Pezizomycotina</taxon>
        <taxon>Leotiomycetes</taxon>
        <taxon>Helotiales</taxon>
        <taxon>Pleuroascaceae</taxon>
        <taxon>Venustampulla</taxon>
    </lineage>
</organism>
<dbReference type="STRING" id="2656787.A0A370TS78"/>
<gene>
    <name evidence="1" type="ORF">BP5553_02727</name>
</gene>
<reference evidence="1 2" key="1">
    <citation type="journal article" date="2018" name="IMA Fungus">
        <title>IMA Genome-F 9: Draft genome sequence of Annulohypoxylon stygium, Aspergillus mulundensis, Berkeleyomyces basicola (syn. Thielaviopsis basicola), Ceratocystis smalleyi, two Cercospora beticola strains, Coleophoma cylindrospora, Fusarium fracticaudum, Phialophora cf. hyalina, and Morchella septimelata.</title>
        <authorList>
            <person name="Wingfield B.D."/>
            <person name="Bills G.F."/>
            <person name="Dong Y."/>
            <person name="Huang W."/>
            <person name="Nel W.J."/>
            <person name="Swalarsk-Parry B.S."/>
            <person name="Vaghefi N."/>
            <person name="Wilken P.M."/>
            <person name="An Z."/>
            <person name="de Beer Z.W."/>
            <person name="De Vos L."/>
            <person name="Chen L."/>
            <person name="Duong T.A."/>
            <person name="Gao Y."/>
            <person name="Hammerbacher A."/>
            <person name="Kikkert J.R."/>
            <person name="Li Y."/>
            <person name="Li H."/>
            <person name="Li K."/>
            <person name="Li Q."/>
            <person name="Liu X."/>
            <person name="Ma X."/>
            <person name="Naidoo K."/>
            <person name="Pethybridge S.J."/>
            <person name="Sun J."/>
            <person name="Steenkamp E.T."/>
            <person name="van der Nest M.A."/>
            <person name="van Wyk S."/>
            <person name="Wingfield M.J."/>
            <person name="Xiong C."/>
            <person name="Yue Q."/>
            <person name="Zhang X."/>
        </authorList>
    </citation>
    <scope>NUCLEOTIDE SEQUENCE [LARGE SCALE GENOMIC DNA]</scope>
    <source>
        <strain evidence="1 2">BP 5553</strain>
    </source>
</reference>